<dbReference type="InterPro" id="IPR004570">
    <property type="entry name" value="Phosphatidylglycerol_P_synth"/>
</dbReference>
<dbReference type="STRING" id="1817883.A3G31_08415"/>
<dbReference type="Pfam" id="PF01066">
    <property type="entry name" value="CDP-OH_P_transf"/>
    <property type="match status" value="1"/>
</dbReference>
<gene>
    <name evidence="5" type="ORF">A3G31_08415</name>
</gene>
<dbReference type="Proteomes" id="UP000178082">
    <property type="component" value="Unassembled WGS sequence"/>
</dbReference>
<dbReference type="Gene3D" id="1.20.120.1760">
    <property type="match status" value="1"/>
</dbReference>
<proteinExistence type="inferred from homology"/>
<dbReference type="PROSITE" id="PS00379">
    <property type="entry name" value="CDP_ALCOHOL_P_TRANSF"/>
    <property type="match status" value="1"/>
</dbReference>
<dbReference type="PIRSF" id="PIRSF000847">
    <property type="entry name" value="Phos_ph_gly_syn"/>
    <property type="match status" value="1"/>
</dbReference>
<dbReference type="InterPro" id="IPR043130">
    <property type="entry name" value="CDP-OH_PTrfase_TM_dom"/>
</dbReference>
<dbReference type="GO" id="GO:0016020">
    <property type="term" value="C:membrane"/>
    <property type="evidence" value="ECO:0007669"/>
    <property type="project" value="InterPro"/>
</dbReference>
<dbReference type="AlphaFoldDB" id="A0A1F7SIB8"/>
<evidence type="ECO:0000256" key="4">
    <source>
        <dbReference type="SAM" id="Phobius"/>
    </source>
</evidence>
<keyword evidence="2 3" id="KW-0808">Transferase</keyword>
<protein>
    <recommendedName>
        <fullName evidence="7">CDP-diacylglycerol--glycerol-3-phosphate 3-phosphatidyltransferase</fullName>
    </recommendedName>
</protein>
<feature type="transmembrane region" description="Helical" evidence="4">
    <location>
        <begin position="42"/>
        <end position="63"/>
    </location>
</feature>
<keyword evidence="4" id="KW-0472">Membrane</keyword>
<accession>A0A1F7SIB8</accession>
<evidence type="ECO:0008006" key="7">
    <source>
        <dbReference type="Google" id="ProtNLM"/>
    </source>
</evidence>
<keyword evidence="4" id="KW-1133">Transmembrane helix</keyword>
<evidence type="ECO:0000313" key="6">
    <source>
        <dbReference type="Proteomes" id="UP000178082"/>
    </source>
</evidence>
<evidence type="ECO:0000256" key="1">
    <source>
        <dbReference type="ARBA" id="ARBA00010441"/>
    </source>
</evidence>
<evidence type="ECO:0000256" key="2">
    <source>
        <dbReference type="ARBA" id="ARBA00022679"/>
    </source>
</evidence>
<evidence type="ECO:0000256" key="3">
    <source>
        <dbReference type="RuleBase" id="RU003750"/>
    </source>
</evidence>
<organism evidence="5 6">
    <name type="scientific">Candidatus Schekmanbacteria bacterium RIFCSPLOWO2_12_FULL_38_15</name>
    <dbReference type="NCBI Taxonomy" id="1817883"/>
    <lineage>
        <taxon>Bacteria</taxon>
        <taxon>Candidatus Schekmaniibacteriota</taxon>
    </lineage>
</organism>
<comment type="caution">
    <text evidence="5">The sequence shown here is derived from an EMBL/GenBank/DDBJ whole genome shotgun (WGS) entry which is preliminary data.</text>
</comment>
<keyword evidence="4" id="KW-0812">Transmembrane</keyword>
<dbReference type="InterPro" id="IPR000462">
    <property type="entry name" value="CDP-OH_P_trans"/>
</dbReference>
<feature type="transmembrane region" description="Helical" evidence="4">
    <location>
        <begin position="83"/>
        <end position="116"/>
    </location>
</feature>
<feature type="transmembrane region" description="Helical" evidence="4">
    <location>
        <begin position="14"/>
        <end position="35"/>
    </location>
</feature>
<reference evidence="5 6" key="1">
    <citation type="journal article" date="2016" name="Nat. Commun.">
        <title>Thousands of microbial genomes shed light on interconnected biogeochemical processes in an aquifer system.</title>
        <authorList>
            <person name="Anantharaman K."/>
            <person name="Brown C.T."/>
            <person name="Hug L.A."/>
            <person name="Sharon I."/>
            <person name="Castelle C.J."/>
            <person name="Probst A.J."/>
            <person name="Thomas B.C."/>
            <person name="Singh A."/>
            <person name="Wilkins M.J."/>
            <person name="Karaoz U."/>
            <person name="Brodie E.L."/>
            <person name="Williams K.H."/>
            <person name="Hubbard S.S."/>
            <person name="Banfield J.F."/>
        </authorList>
    </citation>
    <scope>NUCLEOTIDE SEQUENCE [LARGE SCALE GENOMIC DNA]</scope>
</reference>
<evidence type="ECO:0000313" key="5">
    <source>
        <dbReference type="EMBL" id="OGL53509.1"/>
    </source>
</evidence>
<dbReference type="InterPro" id="IPR048254">
    <property type="entry name" value="CDP_ALCOHOL_P_TRANSF_CS"/>
</dbReference>
<feature type="transmembrane region" description="Helical" evidence="4">
    <location>
        <begin position="166"/>
        <end position="191"/>
    </location>
</feature>
<comment type="similarity">
    <text evidence="1 3">Belongs to the CDP-alcohol phosphatidyltransferase class-I family.</text>
</comment>
<sequence>MIIKSQIAVNLPNILTFLRFILTPLFLIFFCIYFFSAEKNFFGIFAIFLFIVICLTDILDGYMARKKGVASTFGMYFDVSADFFFRFSSFLLFCFLKIIPFALVVVYSIFFIEFILMSKINTAENIIPEISIFRKSAPILYMLFIGVVILKDFFPDSISGLINLSAISYALAIFTLLAITEILVFFSLRILRREILQ</sequence>
<dbReference type="EMBL" id="MGDI01000025">
    <property type="protein sequence ID" value="OGL53509.1"/>
    <property type="molecule type" value="Genomic_DNA"/>
</dbReference>
<dbReference type="GO" id="GO:0008654">
    <property type="term" value="P:phospholipid biosynthetic process"/>
    <property type="evidence" value="ECO:0007669"/>
    <property type="project" value="InterPro"/>
</dbReference>
<name>A0A1F7SIB8_9BACT</name>
<dbReference type="GO" id="GO:0008444">
    <property type="term" value="F:CDP-diacylglycerol-glycerol-3-phosphate 3-phosphatidyltransferase activity"/>
    <property type="evidence" value="ECO:0007669"/>
    <property type="project" value="InterPro"/>
</dbReference>
<feature type="transmembrane region" description="Helical" evidence="4">
    <location>
        <begin position="137"/>
        <end position="154"/>
    </location>
</feature>